<sequence>MSTQSSMLVRFDTGSLESYEQFLRLKRLPAYSWRGLAAEVPEMYSQLILGDVEQSTDVDYEPSPHCFDYQRDISRLAIRKRRFAVFADCGLGKTMIQFEVLRHALKAETHGKFLLVAPLMVVDQTIEECRKWYGDEIEIQQLSASDLSKWLESAAGPRVGITNYESIRDDLMLSNRNLKGLFLDESSMLKNHYGKWGMRLIRLGRGVPWKMCFTGTPAPNDRIEYANHAVFLDHYRTTQEFLATYFINRGQTQERWVLKPHALGPFYRALSHWCIFLSDPSTYGWKDNCSTIPPIYTHIHNVELTQEQRNAVMDLTGSMFVTEAGGIGQRSKLMRIAKGSYRDKPIATNKPGFIRDLVDSWPSESTIIWCHHNDEQKLMEKTFPEAGSISGSTPVQKRREIIKAFQSGEIKELMSKPKVLGFGLNLQIATRQVFNGTSDSLEEYYQAVKRSNRIGSERPLNVHIPVTEVEEPMLSNVLSKADRVEADTKEQERIFRSNAVI</sequence>
<dbReference type="PROSITE" id="PS51192">
    <property type="entry name" value="HELICASE_ATP_BIND_1"/>
    <property type="match status" value="1"/>
</dbReference>
<evidence type="ECO:0000313" key="3">
    <source>
        <dbReference type="EMBL" id="TWT58985.1"/>
    </source>
</evidence>
<dbReference type="Proteomes" id="UP000317243">
    <property type="component" value="Unassembled WGS sequence"/>
</dbReference>
<proteinExistence type="predicted"/>
<dbReference type="PANTHER" id="PTHR10799">
    <property type="entry name" value="SNF2/RAD54 HELICASE FAMILY"/>
    <property type="match status" value="1"/>
</dbReference>
<feature type="domain" description="Helicase C-terminal" evidence="2">
    <location>
        <begin position="353"/>
        <end position="501"/>
    </location>
</feature>
<dbReference type="InterPro" id="IPR027417">
    <property type="entry name" value="P-loop_NTPase"/>
</dbReference>
<evidence type="ECO:0000313" key="4">
    <source>
        <dbReference type="Proteomes" id="UP000317243"/>
    </source>
</evidence>
<comment type="caution">
    <text evidence="3">The sequence shown here is derived from an EMBL/GenBank/DDBJ whole genome shotgun (WGS) entry which is preliminary data.</text>
</comment>
<reference evidence="3 4" key="1">
    <citation type="submission" date="2019-02" db="EMBL/GenBank/DDBJ databases">
        <title>Deep-cultivation of Planctomycetes and their phenomic and genomic characterization uncovers novel biology.</title>
        <authorList>
            <person name="Wiegand S."/>
            <person name="Jogler M."/>
            <person name="Boedeker C."/>
            <person name="Pinto D."/>
            <person name="Vollmers J."/>
            <person name="Rivas-Marin E."/>
            <person name="Kohn T."/>
            <person name="Peeters S.H."/>
            <person name="Heuer A."/>
            <person name="Rast P."/>
            <person name="Oberbeckmann S."/>
            <person name="Bunk B."/>
            <person name="Jeske O."/>
            <person name="Meyerdierks A."/>
            <person name="Storesund J.E."/>
            <person name="Kallscheuer N."/>
            <person name="Luecker S."/>
            <person name="Lage O.M."/>
            <person name="Pohl T."/>
            <person name="Merkel B.J."/>
            <person name="Hornburger P."/>
            <person name="Mueller R.-W."/>
            <person name="Bruemmer F."/>
            <person name="Labrenz M."/>
            <person name="Spormann A.M."/>
            <person name="Op Den Camp H."/>
            <person name="Overmann J."/>
            <person name="Amann R."/>
            <person name="Jetten M.S.M."/>
            <person name="Mascher T."/>
            <person name="Medema M.H."/>
            <person name="Devos D.P."/>
            <person name="Kaster A.-K."/>
            <person name="Ovreas L."/>
            <person name="Rohde M."/>
            <person name="Galperin M.Y."/>
            <person name="Jogler C."/>
        </authorList>
    </citation>
    <scope>NUCLEOTIDE SEQUENCE [LARGE SCALE GENOMIC DNA]</scope>
    <source>
        <strain evidence="3 4">KOR42</strain>
    </source>
</reference>
<dbReference type="AlphaFoldDB" id="A0A5C5X9X9"/>
<feature type="domain" description="Helicase ATP-binding" evidence="1">
    <location>
        <begin position="74"/>
        <end position="235"/>
    </location>
</feature>
<evidence type="ECO:0000259" key="1">
    <source>
        <dbReference type="PROSITE" id="PS51192"/>
    </source>
</evidence>
<keyword evidence="4" id="KW-1185">Reference proteome</keyword>
<dbReference type="Pfam" id="PF00271">
    <property type="entry name" value="Helicase_C"/>
    <property type="match status" value="1"/>
</dbReference>
<dbReference type="InterPro" id="IPR000330">
    <property type="entry name" value="SNF2_N"/>
</dbReference>
<gene>
    <name evidence="3" type="ORF">KOR42_23720</name>
</gene>
<dbReference type="InterPro" id="IPR014001">
    <property type="entry name" value="Helicase_ATP-bd"/>
</dbReference>
<protein>
    <recommendedName>
        <fullName evidence="5">Helicase ATP-binding domain-containing protein</fullName>
    </recommendedName>
</protein>
<dbReference type="GO" id="GO:0005524">
    <property type="term" value="F:ATP binding"/>
    <property type="evidence" value="ECO:0007669"/>
    <property type="project" value="InterPro"/>
</dbReference>
<dbReference type="Gene3D" id="3.40.50.300">
    <property type="entry name" value="P-loop containing nucleotide triphosphate hydrolases"/>
    <property type="match status" value="2"/>
</dbReference>
<evidence type="ECO:0000259" key="2">
    <source>
        <dbReference type="PROSITE" id="PS51194"/>
    </source>
</evidence>
<accession>A0A5C5X9X9</accession>
<evidence type="ECO:0008006" key="5">
    <source>
        <dbReference type="Google" id="ProtNLM"/>
    </source>
</evidence>
<dbReference type="OrthoDB" id="9773571at2"/>
<dbReference type="SMART" id="SM00487">
    <property type="entry name" value="DEXDc"/>
    <property type="match status" value="1"/>
</dbReference>
<dbReference type="SUPFAM" id="SSF52540">
    <property type="entry name" value="P-loop containing nucleoside triphosphate hydrolases"/>
    <property type="match status" value="2"/>
</dbReference>
<dbReference type="InterPro" id="IPR001650">
    <property type="entry name" value="Helicase_C-like"/>
</dbReference>
<dbReference type="PROSITE" id="PS51194">
    <property type="entry name" value="HELICASE_CTER"/>
    <property type="match status" value="1"/>
</dbReference>
<organism evidence="3 4">
    <name type="scientific">Thalassoglobus neptunius</name>
    <dbReference type="NCBI Taxonomy" id="1938619"/>
    <lineage>
        <taxon>Bacteria</taxon>
        <taxon>Pseudomonadati</taxon>
        <taxon>Planctomycetota</taxon>
        <taxon>Planctomycetia</taxon>
        <taxon>Planctomycetales</taxon>
        <taxon>Planctomycetaceae</taxon>
        <taxon>Thalassoglobus</taxon>
    </lineage>
</organism>
<dbReference type="EMBL" id="SIHI01000001">
    <property type="protein sequence ID" value="TWT58985.1"/>
    <property type="molecule type" value="Genomic_DNA"/>
</dbReference>
<dbReference type="Pfam" id="PF00176">
    <property type="entry name" value="SNF2-rel_dom"/>
    <property type="match status" value="1"/>
</dbReference>
<dbReference type="RefSeq" id="WP_146509745.1">
    <property type="nucleotide sequence ID" value="NZ_SIHI01000001.1"/>
</dbReference>
<name>A0A5C5X9X9_9PLAN</name>